<dbReference type="AlphaFoldDB" id="A0A0F9WKT2"/>
<organism evidence="1">
    <name type="scientific">marine sediment metagenome</name>
    <dbReference type="NCBI Taxonomy" id="412755"/>
    <lineage>
        <taxon>unclassified sequences</taxon>
        <taxon>metagenomes</taxon>
        <taxon>ecological metagenomes</taxon>
    </lineage>
</organism>
<protein>
    <submittedName>
        <fullName evidence="1">Uncharacterized protein</fullName>
    </submittedName>
</protein>
<accession>A0A0F9WKT2</accession>
<proteinExistence type="predicted"/>
<sequence>MIKKSKFAERKHHQVMRKLRDELDGVFGSALNLPFIKGHTQCEEFVRKYIFAYGSRDQSRLPYVSDGIGSRSRIKAQCLGAELSCMITAIWRYDDTPTDPAMEEIRDLFEYFDQLVRDRDTIRVALMPLCRYRLVNNRIQNSNKMVEGKTDAELKAMADKYAAEDTDEIEDDTSSE</sequence>
<comment type="caution">
    <text evidence="1">The sequence shown here is derived from an EMBL/GenBank/DDBJ whole genome shotgun (WGS) entry which is preliminary data.</text>
</comment>
<evidence type="ECO:0000313" key="1">
    <source>
        <dbReference type="EMBL" id="KKN79113.1"/>
    </source>
</evidence>
<reference evidence="1" key="1">
    <citation type="journal article" date="2015" name="Nature">
        <title>Complex archaea that bridge the gap between prokaryotes and eukaryotes.</title>
        <authorList>
            <person name="Spang A."/>
            <person name="Saw J.H."/>
            <person name="Jorgensen S.L."/>
            <person name="Zaremba-Niedzwiedzka K."/>
            <person name="Martijn J."/>
            <person name="Lind A.E."/>
            <person name="van Eijk R."/>
            <person name="Schleper C."/>
            <person name="Guy L."/>
            <person name="Ettema T.J."/>
        </authorList>
    </citation>
    <scope>NUCLEOTIDE SEQUENCE</scope>
</reference>
<gene>
    <name evidence="1" type="ORF">LCGC14_0343010</name>
</gene>
<name>A0A0F9WKT2_9ZZZZ</name>
<dbReference type="EMBL" id="LAZR01000252">
    <property type="protein sequence ID" value="KKN79113.1"/>
    <property type="molecule type" value="Genomic_DNA"/>
</dbReference>